<gene>
    <name evidence="3" type="primary">ADCY3_1</name>
    <name evidence="3" type="ORF">TNIN_232631</name>
</gene>
<dbReference type="EMBL" id="BMAV01014289">
    <property type="protein sequence ID" value="GFY62565.1"/>
    <property type="molecule type" value="Genomic_DNA"/>
</dbReference>
<dbReference type="Proteomes" id="UP000886998">
    <property type="component" value="Unassembled WGS sequence"/>
</dbReference>
<sequence>MGTLDEKAEQNGKSGKEDKDSENSDSEEQDELSKLTGNGEKSFEEDYKARLHEELLGRETKGHIRQQANPLTLFFKEPKLETEFRKIKDTVSLVSISGLPAIAIFCTAAYFLVMSG</sequence>
<feature type="region of interest" description="Disordered" evidence="1">
    <location>
        <begin position="1"/>
        <end position="43"/>
    </location>
</feature>
<dbReference type="AlphaFoldDB" id="A0A8X6Y1B0"/>
<evidence type="ECO:0000313" key="4">
    <source>
        <dbReference type="Proteomes" id="UP000886998"/>
    </source>
</evidence>
<protein>
    <submittedName>
        <fullName evidence="3">Adenylate cyclase type 3</fullName>
    </submittedName>
</protein>
<feature type="compositionally biased region" description="Basic and acidic residues" evidence="1">
    <location>
        <begin position="1"/>
        <end position="22"/>
    </location>
</feature>
<keyword evidence="2" id="KW-0472">Membrane</keyword>
<name>A0A8X6Y1B0_9ARAC</name>
<feature type="transmembrane region" description="Helical" evidence="2">
    <location>
        <begin position="91"/>
        <end position="113"/>
    </location>
</feature>
<reference evidence="3" key="1">
    <citation type="submission" date="2020-08" db="EMBL/GenBank/DDBJ databases">
        <title>Multicomponent nature underlies the extraordinary mechanical properties of spider dragline silk.</title>
        <authorList>
            <person name="Kono N."/>
            <person name="Nakamura H."/>
            <person name="Mori M."/>
            <person name="Yoshida Y."/>
            <person name="Ohtoshi R."/>
            <person name="Malay A.D."/>
            <person name="Moran D.A.P."/>
            <person name="Tomita M."/>
            <person name="Numata K."/>
            <person name="Arakawa K."/>
        </authorList>
    </citation>
    <scope>NUCLEOTIDE SEQUENCE</scope>
</reference>
<dbReference type="OrthoDB" id="10468344at2759"/>
<proteinExistence type="predicted"/>
<organism evidence="3 4">
    <name type="scientific">Trichonephila inaurata madagascariensis</name>
    <dbReference type="NCBI Taxonomy" id="2747483"/>
    <lineage>
        <taxon>Eukaryota</taxon>
        <taxon>Metazoa</taxon>
        <taxon>Ecdysozoa</taxon>
        <taxon>Arthropoda</taxon>
        <taxon>Chelicerata</taxon>
        <taxon>Arachnida</taxon>
        <taxon>Araneae</taxon>
        <taxon>Araneomorphae</taxon>
        <taxon>Entelegynae</taxon>
        <taxon>Araneoidea</taxon>
        <taxon>Nephilidae</taxon>
        <taxon>Trichonephila</taxon>
        <taxon>Trichonephila inaurata</taxon>
    </lineage>
</organism>
<keyword evidence="4" id="KW-1185">Reference proteome</keyword>
<evidence type="ECO:0000256" key="1">
    <source>
        <dbReference type="SAM" id="MobiDB-lite"/>
    </source>
</evidence>
<keyword evidence="2" id="KW-1133">Transmembrane helix</keyword>
<comment type="caution">
    <text evidence="3">The sequence shown here is derived from an EMBL/GenBank/DDBJ whole genome shotgun (WGS) entry which is preliminary data.</text>
</comment>
<keyword evidence="2" id="KW-0812">Transmembrane</keyword>
<evidence type="ECO:0000313" key="3">
    <source>
        <dbReference type="EMBL" id="GFY62565.1"/>
    </source>
</evidence>
<evidence type="ECO:0000256" key="2">
    <source>
        <dbReference type="SAM" id="Phobius"/>
    </source>
</evidence>
<accession>A0A8X6Y1B0</accession>